<dbReference type="Proteomes" id="UP000886005">
    <property type="component" value="Unassembled WGS sequence"/>
</dbReference>
<gene>
    <name evidence="3" type="ORF">ENJ10_13165</name>
</gene>
<dbReference type="EMBL" id="DRLD01000372">
    <property type="protein sequence ID" value="HED11635.1"/>
    <property type="molecule type" value="Genomic_DNA"/>
</dbReference>
<name>A0A7V1LPF0_CALAY</name>
<reference evidence="3" key="1">
    <citation type="journal article" date="2020" name="mSystems">
        <title>Genome- and Community-Level Interaction Insights into Carbon Utilization and Element Cycling Functions of Hydrothermarchaeota in Hydrothermal Sediment.</title>
        <authorList>
            <person name="Zhou Z."/>
            <person name="Liu Y."/>
            <person name="Xu W."/>
            <person name="Pan J."/>
            <person name="Luo Z.H."/>
            <person name="Li M."/>
        </authorList>
    </citation>
    <scope>NUCLEOTIDE SEQUENCE [LARGE SCALE GENOMIC DNA]</scope>
    <source>
        <strain evidence="3">HyVt-456</strain>
    </source>
</reference>
<comment type="caution">
    <text evidence="3">The sequence shown here is derived from an EMBL/GenBank/DDBJ whole genome shotgun (WGS) entry which is preliminary data.</text>
</comment>
<feature type="domain" description="SbsA Ig-like" evidence="2">
    <location>
        <begin position="352"/>
        <end position="455"/>
    </location>
</feature>
<protein>
    <recommendedName>
        <fullName evidence="2">SbsA Ig-like domain-containing protein</fullName>
    </recommendedName>
</protein>
<dbReference type="AlphaFoldDB" id="A0A7V1LPF0"/>
<sequence>MGRVFAMSMRRILIAISTWLISALLLTCAVKGGLKGGPEDKTAPSVVFSFPQQDSTDVHHLQYIRFSFSEMMDRNSIAKNLFISPPIPFNWSWDGYDELTIQLKDSLTPDITYVVTLGTGLKDLRGNGLDQAYTLAFATGSHIDRGEIEGQVFGLKERESYTVMAYLMDSTRVNPMFFRDTALYISKTGRQGRFRLRNLKPGLYRVLAVADANNNLLADIPREKVALPAKDVRVGAATALMEKLNMRPAVQDTSLPSIFSIRAINNRQLIVKTSRTLFFDSLSQIQITDSAGGKPLPCYQWNRYPGGLALFTAVQDSGRRYMARFTGLKDSLAQTVPDSSFFFNASAKPFQIPFRLKKRFPADSARAVHPLDVIRLRFSLPLSQNSRMGLKRALAFLQGRDTIRYHLRSDSPDRVTLEPLQPLTGDSSYTFSMDTTLIRDGFGRALKDSATHMVFKVKSDNDFGSLKGRIKTRIPPPYVVTIEPVQGRRQRRQQRINGPDFEFRYLEEGQYKLSAFADRDSNSVFTPGSIKPFRFSEIFHVSRDTVSIRKRWEKSGIVIPLP</sequence>
<dbReference type="Pfam" id="PF13205">
    <property type="entry name" value="Big_5"/>
    <property type="match status" value="2"/>
</dbReference>
<accession>A0A7V1LPF0</accession>
<feature type="domain" description="SbsA Ig-like" evidence="2">
    <location>
        <begin position="40"/>
        <end position="139"/>
    </location>
</feature>
<evidence type="ECO:0000259" key="2">
    <source>
        <dbReference type="Pfam" id="PF13205"/>
    </source>
</evidence>
<dbReference type="InterPro" id="IPR032812">
    <property type="entry name" value="SbsA_Ig"/>
</dbReference>
<evidence type="ECO:0000256" key="1">
    <source>
        <dbReference type="ARBA" id="ARBA00022729"/>
    </source>
</evidence>
<organism evidence="3">
    <name type="scientific">Caldithrix abyssi</name>
    <dbReference type="NCBI Taxonomy" id="187145"/>
    <lineage>
        <taxon>Bacteria</taxon>
        <taxon>Pseudomonadati</taxon>
        <taxon>Calditrichota</taxon>
        <taxon>Calditrichia</taxon>
        <taxon>Calditrichales</taxon>
        <taxon>Calditrichaceae</taxon>
        <taxon>Caldithrix</taxon>
    </lineage>
</organism>
<evidence type="ECO:0000313" key="3">
    <source>
        <dbReference type="EMBL" id="HED11635.1"/>
    </source>
</evidence>
<keyword evidence="1" id="KW-0732">Signal</keyword>
<proteinExistence type="predicted"/>
<dbReference type="Gene3D" id="2.60.40.3710">
    <property type="match status" value="1"/>
</dbReference>